<evidence type="ECO:0000259" key="6">
    <source>
        <dbReference type="PROSITE" id="PS51012"/>
    </source>
</evidence>
<keyword evidence="5" id="KW-1003">Cell membrane</keyword>
<evidence type="ECO:0000256" key="3">
    <source>
        <dbReference type="ARBA" id="ARBA00022989"/>
    </source>
</evidence>
<dbReference type="EMBL" id="AP018492">
    <property type="protein sequence ID" value="BBC60237.1"/>
    <property type="molecule type" value="Genomic_DNA"/>
</dbReference>
<keyword evidence="4 5" id="KW-0472">Membrane</keyword>
<dbReference type="PANTHER" id="PTHR43229:SF2">
    <property type="entry name" value="NODULATION PROTEIN J"/>
    <property type="match status" value="1"/>
</dbReference>
<dbReference type="PIRSF" id="PIRSF006648">
    <property type="entry name" value="DrrB"/>
    <property type="match status" value="1"/>
</dbReference>
<feature type="domain" description="ABC transmembrane type-2" evidence="6">
    <location>
        <begin position="21"/>
        <end position="247"/>
    </location>
</feature>
<dbReference type="RefSeq" id="WP_013773009.1">
    <property type="nucleotide sequence ID" value="NZ_AP018492.1"/>
</dbReference>
<feature type="transmembrane region" description="Helical" evidence="5">
    <location>
        <begin position="165"/>
        <end position="185"/>
    </location>
</feature>
<feature type="transmembrane region" description="Helical" evidence="5">
    <location>
        <begin position="129"/>
        <end position="153"/>
    </location>
</feature>
<comment type="subcellular location">
    <subcellularLocation>
        <location evidence="5">Cell membrane</location>
        <topology evidence="5">Multi-pass membrane protein</topology>
    </subcellularLocation>
    <subcellularLocation>
        <location evidence="1">Membrane</location>
        <topology evidence="1">Multi-pass membrane protein</topology>
    </subcellularLocation>
</comment>
<dbReference type="InterPro" id="IPR051784">
    <property type="entry name" value="Nod_factor_ABC_transporter"/>
</dbReference>
<dbReference type="InterPro" id="IPR047817">
    <property type="entry name" value="ABC2_TM_bact-type"/>
</dbReference>
<evidence type="ECO:0000256" key="5">
    <source>
        <dbReference type="RuleBase" id="RU361157"/>
    </source>
</evidence>
<keyword evidence="5" id="KW-0813">Transport</keyword>
<keyword evidence="3 5" id="KW-1133">Transmembrane helix</keyword>
<evidence type="ECO:0000313" key="8">
    <source>
        <dbReference type="Proteomes" id="UP000269226"/>
    </source>
</evidence>
<dbReference type="PRINTS" id="PR00164">
    <property type="entry name" value="ABC2TRNSPORT"/>
</dbReference>
<feature type="transmembrane region" description="Helical" evidence="5">
    <location>
        <begin position="224"/>
        <end position="244"/>
    </location>
</feature>
<dbReference type="Proteomes" id="UP000269226">
    <property type="component" value="Chromosome"/>
</dbReference>
<evidence type="ECO:0000313" key="7">
    <source>
        <dbReference type="EMBL" id="BBC60237.1"/>
    </source>
</evidence>
<gene>
    <name evidence="7" type="ORF">DAT561_0067</name>
</gene>
<dbReference type="InterPro" id="IPR013525">
    <property type="entry name" value="ABC2_TM"/>
</dbReference>
<proteinExistence type="inferred from homology"/>
<dbReference type="AlphaFoldDB" id="A0A2Z5Y099"/>
<evidence type="ECO:0000256" key="4">
    <source>
        <dbReference type="ARBA" id="ARBA00023136"/>
    </source>
</evidence>
<dbReference type="InterPro" id="IPR000412">
    <property type="entry name" value="ABC_2_transport"/>
</dbReference>
<protein>
    <recommendedName>
        <fullName evidence="5">Transport permease protein</fullName>
    </recommendedName>
</protein>
<reference evidence="7 8" key="1">
    <citation type="submission" date="2018-01" db="EMBL/GenBank/DDBJ databases">
        <title>Whole genome sequence of Melissococcus plutonius DAT561.</title>
        <authorList>
            <person name="Okumura K."/>
            <person name="Takamatsu D."/>
            <person name="Okura M."/>
        </authorList>
    </citation>
    <scope>NUCLEOTIDE SEQUENCE [LARGE SCALE GENOMIC DNA]</scope>
    <source>
        <strain evidence="7 8">DAT561</strain>
    </source>
</reference>
<dbReference type="OMA" id="NMVEYYL"/>
<dbReference type="Pfam" id="PF12698">
    <property type="entry name" value="ABC2_membrane_3"/>
    <property type="match status" value="1"/>
</dbReference>
<feature type="transmembrane region" description="Helical" evidence="5">
    <location>
        <begin position="57"/>
        <end position="79"/>
    </location>
</feature>
<dbReference type="PROSITE" id="PS51012">
    <property type="entry name" value="ABC_TM2"/>
    <property type="match status" value="1"/>
</dbReference>
<dbReference type="GO" id="GO:0140359">
    <property type="term" value="F:ABC-type transporter activity"/>
    <property type="evidence" value="ECO:0007669"/>
    <property type="project" value="InterPro"/>
</dbReference>
<dbReference type="GeneID" id="57042636"/>
<feature type="transmembrane region" description="Helical" evidence="5">
    <location>
        <begin position="100"/>
        <end position="123"/>
    </location>
</feature>
<organism evidence="7 8">
    <name type="scientific">Melissococcus plutonius</name>
    <dbReference type="NCBI Taxonomy" id="33970"/>
    <lineage>
        <taxon>Bacteria</taxon>
        <taxon>Bacillati</taxon>
        <taxon>Bacillota</taxon>
        <taxon>Bacilli</taxon>
        <taxon>Lactobacillales</taxon>
        <taxon>Enterococcaceae</taxon>
        <taxon>Melissococcus</taxon>
    </lineage>
</organism>
<dbReference type="GO" id="GO:0043190">
    <property type="term" value="C:ATP-binding cassette (ABC) transporter complex"/>
    <property type="evidence" value="ECO:0007669"/>
    <property type="project" value="InterPro"/>
</dbReference>
<keyword evidence="2 5" id="KW-0812">Transmembrane</keyword>
<accession>A0A2Z5Y099</accession>
<sequence length="250" mass="28553">MRNFLFQIKINYTRIIFRNIRFLLFSIAMPSGFYLLFTQVMTKGMSSAILTTWNTDYLISMVVYSTLISSIFTVSNTLLDDHEHHFDLFVALSPISKLQYYSSMIVVFLSLTMVSTLVLEIIANFGNHVAIDFSTLIFLLIFIPILSLPLFLIGIMLSLIGSGNVINLISNLIVFPMAILSGLWWPLTMMPTWMQKIGKILPTYHIAECLKIFIHKQNFNGLNLGILLLWLIILLGSLKILTIYREKSEA</sequence>
<evidence type="ECO:0000256" key="2">
    <source>
        <dbReference type="ARBA" id="ARBA00022692"/>
    </source>
</evidence>
<evidence type="ECO:0000256" key="1">
    <source>
        <dbReference type="ARBA" id="ARBA00004141"/>
    </source>
</evidence>
<feature type="transmembrane region" description="Helical" evidence="5">
    <location>
        <begin position="20"/>
        <end position="37"/>
    </location>
</feature>
<comment type="similarity">
    <text evidence="5">Belongs to the ABC-2 integral membrane protein family.</text>
</comment>
<dbReference type="PANTHER" id="PTHR43229">
    <property type="entry name" value="NODULATION PROTEIN J"/>
    <property type="match status" value="1"/>
</dbReference>
<name>A0A2Z5Y099_9ENTE</name>